<evidence type="ECO:0000259" key="5">
    <source>
        <dbReference type="PROSITE" id="PS51898"/>
    </source>
</evidence>
<dbReference type="InterPro" id="IPR002104">
    <property type="entry name" value="Integrase_catalytic"/>
</dbReference>
<evidence type="ECO:0000256" key="2">
    <source>
        <dbReference type="ARBA" id="ARBA00022908"/>
    </source>
</evidence>
<dbReference type="PANTHER" id="PTHR30349:SF64">
    <property type="entry name" value="PROPHAGE INTEGRASE INTD-RELATED"/>
    <property type="match status" value="1"/>
</dbReference>
<evidence type="ECO:0000313" key="7">
    <source>
        <dbReference type="Proteomes" id="UP000242886"/>
    </source>
</evidence>
<evidence type="ECO:0000256" key="3">
    <source>
        <dbReference type="ARBA" id="ARBA00023125"/>
    </source>
</evidence>
<dbReference type="PANTHER" id="PTHR30349">
    <property type="entry name" value="PHAGE INTEGRASE-RELATED"/>
    <property type="match status" value="1"/>
</dbReference>
<dbReference type="Proteomes" id="UP000242886">
    <property type="component" value="Chromosome SDENCHOL"/>
</dbReference>
<name>A0A7Z7HRP6_9PROT</name>
<dbReference type="Pfam" id="PF00589">
    <property type="entry name" value="Phage_integrase"/>
    <property type="match status" value="1"/>
</dbReference>
<protein>
    <submittedName>
        <fullName evidence="6">Phage integrase</fullName>
    </submittedName>
</protein>
<gene>
    <name evidence="6" type="ORF">SDENCHOL_20500</name>
</gene>
<dbReference type="CDD" id="cd00796">
    <property type="entry name" value="INT_Rci_Hp1_C"/>
    <property type="match status" value="1"/>
</dbReference>
<accession>A0A7Z7HRP6</accession>
<dbReference type="InterPro" id="IPR050090">
    <property type="entry name" value="Tyrosine_recombinase_XerCD"/>
</dbReference>
<dbReference type="PROSITE" id="PS51898">
    <property type="entry name" value="TYR_RECOMBINASE"/>
    <property type="match status" value="1"/>
</dbReference>
<dbReference type="GO" id="GO:0003677">
    <property type="term" value="F:DNA binding"/>
    <property type="evidence" value="ECO:0007669"/>
    <property type="project" value="UniProtKB-KW"/>
</dbReference>
<organism evidence="6 7">
    <name type="scientific">Sterolibacterium denitrificans</name>
    <dbReference type="NCBI Taxonomy" id="157592"/>
    <lineage>
        <taxon>Bacteria</taxon>
        <taxon>Pseudomonadati</taxon>
        <taxon>Pseudomonadota</taxon>
        <taxon>Betaproteobacteria</taxon>
        <taxon>Nitrosomonadales</taxon>
        <taxon>Sterolibacteriaceae</taxon>
        <taxon>Sterolibacterium</taxon>
    </lineage>
</organism>
<dbReference type="SUPFAM" id="SSF56349">
    <property type="entry name" value="DNA breaking-rejoining enzymes"/>
    <property type="match status" value="1"/>
</dbReference>
<dbReference type="GO" id="GO:0015074">
    <property type="term" value="P:DNA integration"/>
    <property type="evidence" value="ECO:0007669"/>
    <property type="project" value="UniProtKB-KW"/>
</dbReference>
<evidence type="ECO:0000256" key="4">
    <source>
        <dbReference type="ARBA" id="ARBA00023172"/>
    </source>
</evidence>
<sequence>MSLIRRKNSPSWWVKFTVMGETVYRSSGTADRAKAQEYHDRLKAEIWEVKRLGRKPRHSWKEAAGRWLEETSEKATHKEDEKKLQWLHPFLGKLMLDEITRDVIDRVTAAKLKEATKATTNRYLALVRSILRRSCDEWEWLERVPKISLFKETGSRERSLTWEQAKRLLDELPEHQREAVLFALATGLRQGNVLKLEWSQVNLELRHAWIPGWQSKNRRAISVPLNEVALGVLQRQFGKHPARVFTYAGRPLETANTKAWRAALTRAGIENFRWHDLRHTWATWQRQAGTPTHELQHLGGWRTGAMVERYAHVAPDHLANAAGRLDGMLGQVANSVATATNKNGLHNASR</sequence>
<keyword evidence="4" id="KW-0233">DNA recombination</keyword>
<dbReference type="Gene3D" id="1.10.150.130">
    <property type="match status" value="1"/>
</dbReference>
<evidence type="ECO:0000313" key="6">
    <source>
        <dbReference type="EMBL" id="SMB27895.1"/>
    </source>
</evidence>
<dbReference type="InterPro" id="IPR013762">
    <property type="entry name" value="Integrase-like_cat_sf"/>
</dbReference>
<dbReference type="GO" id="GO:0006310">
    <property type="term" value="P:DNA recombination"/>
    <property type="evidence" value="ECO:0007669"/>
    <property type="project" value="UniProtKB-KW"/>
</dbReference>
<feature type="domain" description="Tyr recombinase" evidence="5">
    <location>
        <begin position="155"/>
        <end position="323"/>
    </location>
</feature>
<comment type="similarity">
    <text evidence="1">Belongs to the 'phage' integrase family.</text>
</comment>
<dbReference type="InterPro" id="IPR011010">
    <property type="entry name" value="DNA_brk_join_enz"/>
</dbReference>
<keyword evidence="3" id="KW-0238">DNA-binding</keyword>
<dbReference type="Gene3D" id="1.10.443.10">
    <property type="entry name" value="Intergrase catalytic core"/>
    <property type="match status" value="1"/>
</dbReference>
<dbReference type="EMBL" id="LT837803">
    <property type="protein sequence ID" value="SMB27895.1"/>
    <property type="molecule type" value="Genomic_DNA"/>
</dbReference>
<dbReference type="InterPro" id="IPR010998">
    <property type="entry name" value="Integrase_recombinase_N"/>
</dbReference>
<dbReference type="AlphaFoldDB" id="A0A7Z7HRP6"/>
<evidence type="ECO:0000256" key="1">
    <source>
        <dbReference type="ARBA" id="ARBA00008857"/>
    </source>
</evidence>
<keyword evidence="7" id="KW-1185">Reference proteome</keyword>
<proteinExistence type="inferred from homology"/>
<keyword evidence="2" id="KW-0229">DNA integration</keyword>
<reference evidence="6" key="1">
    <citation type="submission" date="2017-03" db="EMBL/GenBank/DDBJ databases">
        <authorList>
            <consortium name="AG Boll"/>
        </authorList>
    </citation>
    <scope>NUCLEOTIDE SEQUENCE [LARGE SCALE GENOMIC DNA]</scope>
    <source>
        <strain evidence="6">Chol</strain>
    </source>
</reference>